<dbReference type="RefSeq" id="WP_223099430.1">
    <property type="nucleotide sequence ID" value="NZ_BAAAXA010000001.1"/>
</dbReference>
<feature type="transmembrane region" description="Helical" evidence="1">
    <location>
        <begin position="186"/>
        <end position="206"/>
    </location>
</feature>
<feature type="transmembrane region" description="Helical" evidence="1">
    <location>
        <begin position="65"/>
        <end position="84"/>
    </location>
</feature>
<evidence type="ECO:0000313" key="2">
    <source>
        <dbReference type="EMBL" id="GLL08577.1"/>
    </source>
</evidence>
<keyword evidence="1" id="KW-1133">Transmembrane helix</keyword>
<name>A0A9W6NTT9_9ACTN</name>
<keyword evidence="1" id="KW-0812">Transmembrane</keyword>
<evidence type="ECO:0000313" key="3">
    <source>
        <dbReference type="Proteomes" id="UP001143480"/>
    </source>
</evidence>
<sequence length="254" mass="26116">MNDDRAAWRAIADALTPAAPGPDPQHLVRAVLTRSALAEPLVRGRRRRLRHLAALLVAEARLIRFPVPVASALVMALGVATVLLQRANGVGADMVLALVAPIVAAAGIAGTYRSRLDPAAELVAATPTSGRRLLLVRIALVFGYNLVLALGASAALDGLVGAWLGPMVLLSSLSLLLAVRFGPDVALGAVVGLWVVRVMAGGVLAADGRPARYIVAAWSTNAAVLAIGAGLAVVAVIVAGRGEPRDGWRATNPM</sequence>
<dbReference type="Proteomes" id="UP001143480">
    <property type="component" value="Unassembled WGS sequence"/>
</dbReference>
<reference evidence="2" key="1">
    <citation type="journal article" date="2014" name="Int. J. Syst. Evol. Microbiol.">
        <title>Complete genome sequence of Corynebacterium casei LMG S-19264T (=DSM 44701T), isolated from a smear-ripened cheese.</title>
        <authorList>
            <consortium name="US DOE Joint Genome Institute (JGI-PGF)"/>
            <person name="Walter F."/>
            <person name="Albersmeier A."/>
            <person name="Kalinowski J."/>
            <person name="Ruckert C."/>
        </authorList>
    </citation>
    <scope>NUCLEOTIDE SEQUENCE</scope>
    <source>
        <strain evidence="2">VKM Ac-1321</strain>
    </source>
</reference>
<organism evidence="2 3">
    <name type="scientific">Dactylosporangium matsuzakiense</name>
    <dbReference type="NCBI Taxonomy" id="53360"/>
    <lineage>
        <taxon>Bacteria</taxon>
        <taxon>Bacillati</taxon>
        <taxon>Actinomycetota</taxon>
        <taxon>Actinomycetes</taxon>
        <taxon>Micromonosporales</taxon>
        <taxon>Micromonosporaceae</taxon>
        <taxon>Dactylosporangium</taxon>
    </lineage>
</organism>
<feature type="transmembrane region" description="Helical" evidence="1">
    <location>
        <begin position="160"/>
        <end position="179"/>
    </location>
</feature>
<accession>A0A9W6NTT9</accession>
<comment type="caution">
    <text evidence="2">The sequence shown here is derived from an EMBL/GenBank/DDBJ whole genome shotgun (WGS) entry which is preliminary data.</text>
</comment>
<proteinExistence type="predicted"/>
<protein>
    <submittedName>
        <fullName evidence="2">Uncharacterized protein</fullName>
    </submittedName>
</protein>
<keyword evidence="1" id="KW-0472">Membrane</keyword>
<gene>
    <name evidence="2" type="ORF">GCM10017581_103440</name>
</gene>
<feature type="transmembrane region" description="Helical" evidence="1">
    <location>
        <begin position="90"/>
        <end position="112"/>
    </location>
</feature>
<keyword evidence="3" id="KW-1185">Reference proteome</keyword>
<reference evidence="2" key="2">
    <citation type="submission" date="2023-01" db="EMBL/GenBank/DDBJ databases">
        <authorList>
            <person name="Sun Q."/>
            <person name="Evtushenko L."/>
        </authorList>
    </citation>
    <scope>NUCLEOTIDE SEQUENCE</scope>
    <source>
        <strain evidence="2">VKM Ac-1321</strain>
    </source>
</reference>
<feature type="transmembrane region" description="Helical" evidence="1">
    <location>
        <begin position="133"/>
        <end position="154"/>
    </location>
</feature>
<dbReference type="EMBL" id="BSFP01000161">
    <property type="protein sequence ID" value="GLL08577.1"/>
    <property type="molecule type" value="Genomic_DNA"/>
</dbReference>
<dbReference type="AlphaFoldDB" id="A0A9W6NTT9"/>
<feature type="transmembrane region" description="Helical" evidence="1">
    <location>
        <begin position="218"/>
        <end position="239"/>
    </location>
</feature>
<evidence type="ECO:0000256" key="1">
    <source>
        <dbReference type="SAM" id="Phobius"/>
    </source>
</evidence>